<evidence type="ECO:0000256" key="5">
    <source>
        <dbReference type="SAM" id="SignalP"/>
    </source>
</evidence>
<feature type="compositionally biased region" description="Polar residues" evidence="4">
    <location>
        <begin position="42"/>
        <end position="58"/>
    </location>
</feature>
<dbReference type="InterPro" id="IPR000421">
    <property type="entry name" value="FA58C"/>
</dbReference>
<evidence type="ECO:0000259" key="7">
    <source>
        <dbReference type="PROSITE" id="PS52009"/>
    </source>
</evidence>
<dbReference type="GO" id="GO:0005975">
    <property type="term" value="P:carbohydrate metabolic process"/>
    <property type="evidence" value="ECO:0007669"/>
    <property type="project" value="UniProtKB-ARBA"/>
</dbReference>
<dbReference type="GO" id="GO:0004415">
    <property type="term" value="F:hyalurononglucosaminidase activity"/>
    <property type="evidence" value="ECO:0007669"/>
    <property type="project" value="UniProtKB-EC"/>
</dbReference>
<dbReference type="InterPro" id="IPR051822">
    <property type="entry name" value="Glycosyl_Hydrolase_84"/>
</dbReference>
<dbReference type="InterPro" id="IPR029018">
    <property type="entry name" value="Hex-like_dom2"/>
</dbReference>
<organism evidence="8 9">
    <name type="scientific">Kribbella italica</name>
    <dbReference type="NCBI Taxonomy" id="1540520"/>
    <lineage>
        <taxon>Bacteria</taxon>
        <taxon>Bacillati</taxon>
        <taxon>Actinomycetota</taxon>
        <taxon>Actinomycetes</taxon>
        <taxon>Propionibacteriales</taxon>
        <taxon>Kribbellaceae</taxon>
        <taxon>Kribbella</taxon>
    </lineage>
</organism>
<dbReference type="PROSITE" id="PS50022">
    <property type="entry name" value="FA58C_3"/>
    <property type="match status" value="1"/>
</dbReference>
<proteinExistence type="inferred from homology"/>
<feature type="domain" description="F5/8 type C" evidence="6">
    <location>
        <begin position="665"/>
        <end position="812"/>
    </location>
</feature>
<protein>
    <submittedName>
        <fullName evidence="8">Hyaluronoglucosaminidase</fullName>
        <ecNumber evidence="8">3.2.1.35</ecNumber>
    </submittedName>
</protein>
<dbReference type="SUPFAM" id="SSF55545">
    <property type="entry name" value="beta-N-acetylhexosaminidase-like domain"/>
    <property type="match status" value="1"/>
</dbReference>
<evidence type="ECO:0000256" key="3">
    <source>
        <dbReference type="PROSITE-ProRule" id="PRU01353"/>
    </source>
</evidence>
<dbReference type="InterPro" id="IPR008979">
    <property type="entry name" value="Galactose-bd-like_sf"/>
</dbReference>
<dbReference type="Gene3D" id="3.20.20.80">
    <property type="entry name" value="Glycosidases"/>
    <property type="match status" value="1"/>
</dbReference>
<evidence type="ECO:0000313" key="9">
    <source>
        <dbReference type="Proteomes" id="UP000549971"/>
    </source>
</evidence>
<evidence type="ECO:0000256" key="1">
    <source>
        <dbReference type="ARBA" id="ARBA00022801"/>
    </source>
</evidence>
<comment type="similarity">
    <text evidence="3">Belongs to the glycosyl hydrolase 84 family.</text>
</comment>
<dbReference type="PANTHER" id="PTHR13170">
    <property type="entry name" value="O-GLCNACASE"/>
    <property type="match status" value="1"/>
</dbReference>
<comment type="caution">
    <text evidence="8">The sequence shown here is derived from an EMBL/GenBank/DDBJ whole genome shotgun (WGS) entry which is preliminary data.</text>
</comment>
<dbReference type="GO" id="GO:1901135">
    <property type="term" value="P:carbohydrate derivative metabolic process"/>
    <property type="evidence" value="ECO:0007669"/>
    <property type="project" value="UniProtKB-ARBA"/>
</dbReference>
<feature type="region of interest" description="Disordered" evidence="4">
    <location>
        <begin position="27"/>
        <end position="63"/>
    </location>
</feature>
<dbReference type="Proteomes" id="UP000549971">
    <property type="component" value="Unassembled WGS sequence"/>
</dbReference>
<dbReference type="RefSeq" id="WP_184794701.1">
    <property type="nucleotide sequence ID" value="NZ_JACHMY010000001.1"/>
</dbReference>
<dbReference type="AlphaFoldDB" id="A0A7W9J504"/>
<dbReference type="EC" id="3.2.1.35" evidence="8"/>
<feature type="active site" description="Proton donor" evidence="3">
    <location>
        <position position="327"/>
    </location>
</feature>
<evidence type="ECO:0000256" key="4">
    <source>
        <dbReference type="SAM" id="MobiDB-lite"/>
    </source>
</evidence>
<dbReference type="Gene3D" id="1.20.58.460">
    <property type="entry name" value="Hyaluronidase post-catalytic domain-like"/>
    <property type="match status" value="1"/>
</dbReference>
<dbReference type="InterPro" id="IPR017853">
    <property type="entry name" value="GH"/>
</dbReference>
<keyword evidence="2 3" id="KW-0326">Glycosidase</keyword>
<keyword evidence="9" id="KW-1185">Reference proteome</keyword>
<dbReference type="Gene3D" id="3.30.379.10">
    <property type="entry name" value="Chitobiase/beta-hexosaminidase domain 2-like"/>
    <property type="match status" value="1"/>
</dbReference>
<accession>A0A7W9J504</accession>
<evidence type="ECO:0000259" key="6">
    <source>
        <dbReference type="PROSITE" id="PS50022"/>
    </source>
</evidence>
<name>A0A7W9J504_9ACTN</name>
<feature type="domain" description="GH84" evidence="7">
    <location>
        <begin position="212"/>
        <end position="492"/>
    </location>
</feature>
<gene>
    <name evidence="8" type="ORF">HDA39_001737</name>
</gene>
<dbReference type="Pfam" id="PF00754">
    <property type="entry name" value="F5_F8_type_C"/>
    <property type="match status" value="1"/>
</dbReference>
<dbReference type="EMBL" id="JACHMY010000001">
    <property type="protein sequence ID" value="MBB5835003.1"/>
    <property type="molecule type" value="Genomic_DNA"/>
</dbReference>
<dbReference type="PROSITE" id="PS52009">
    <property type="entry name" value="GH84"/>
    <property type="match status" value="1"/>
</dbReference>
<dbReference type="InterPro" id="IPR011496">
    <property type="entry name" value="O-GlcNAcase_cat"/>
</dbReference>
<dbReference type="SUPFAM" id="SSF51445">
    <property type="entry name" value="(Trans)glycosidases"/>
    <property type="match status" value="1"/>
</dbReference>
<dbReference type="PANTHER" id="PTHR13170:SF16">
    <property type="entry name" value="PROTEIN O-GLCNACASE"/>
    <property type="match status" value="1"/>
</dbReference>
<dbReference type="Pfam" id="PF21774">
    <property type="entry name" value="NagJ_C"/>
    <property type="match status" value="1"/>
</dbReference>
<dbReference type="InterPro" id="IPR015882">
    <property type="entry name" value="HEX_bac_N"/>
</dbReference>
<dbReference type="Gene3D" id="2.60.120.260">
    <property type="entry name" value="Galactose-binding domain-like"/>
    <property type="match status" value="1"/>
</dbReference>
<dbReference type="Pfam" id="PF07555">
    <property type="entry name" value="NAGidase"/>
    <property type="match status" value="1"/>
</dbReference>
<feature type="signal peptide" evidence="5">
    <location>
        <begin position="1"/>
        <end position="27"/>
    </location>
</feature>
<feature type="chain" id="PRO_5031398930" evidence="5">
    <location>
        <begin position="28"/>
        <end position="935"/>
    </location>
</feature>
<reference evidence="8 9" key="1">
    <citation type="submission" date="2020-08" db="EMBL/GenBank/DDBJ databases">
        <title>Sequencing the genomes of 1000 actinobacteria strains.</title>
        <authorList>
            <person name="Klenk H.-P."/>
        </authorList>
    </citation>
    <scope>NUCLEOTIDE SEQUENCE [LARGE SCALE GENOMIC DNA]</scope>
    <source>
        <strain evidence="8 9">DSM 28967</strain>
    </source>
</reference>
<dbReference type="Pfam" id="PF02838">
    <property type="entry name" value="Glyco_hydro_20b"/>
    <property type="match status" value="1"/>
</dbReference>
<keyword evidence="5" id="KW-0732">Signal</keyword>
<keyword evidence="1 3" id="KW-0378">Hydrolase</keyword>
<evidence type="ECO:0000256" key="2">
    <source>
        <dbReference type="ARBA" id="ARBA00023295"/>
    </source>
</evidence>
<dbReference type="SUPFAM" id="SSF49785">
    <property type="entry name" value="Galactose-binding domain-like"/>
    <property type="match status" value="1"/>
</dbReference>
<sequence length="935" mass="99665">MRRFGPAMAVAAALALAVQPFALSAQAGRTPPGRTSPGAVATISSGKASVNPEPQQTTPRRDGFELGRTVGLVRGPTTDADAERVVRATLERAGVRTIRVTDGADPRTDVTVWLGGNDRALEDLDVASPAGLPAEGYVVAVGTHRGRHHVVLAGVDKDGTYYAARALDQLVPGQRTAADELAGGQPATVVAGHSAYGRQLAGIEIRDWPTMRYRGSIEGFYGTPWSHADRLDHLDYLGAHRMNTYEYAPKDDPYHREQWRDPYPADKLAKLGELVNRARGNKVDFTFALSPGLSICYTADADYQALVAKFEALYALGARSFNVPLDDIDYNTWHCDADRAKYGTGGGAAGQAQSELLNRIQREWVATKPGVAPLQMVPTEYYNVSETPYKKALREQLDAAVVVHWTGIGVVPKTITAAQAAQAKAVFGHDILIWDNYPVNDYAAGRLLLADYSGRERGIADHVVGVISNPMNQAAVSKIALSAFAELGWKPSTYDERAAWERALSERAGGDRRTIEALKVFADLNTYDTTLHPESAPELAARIDAFWTAYGDDAKGGATAGERAIRKLRPYFQAVTRAPAQIRAGVIDPAFGDEAKAWLDATVLWGQALEQSLALLAAIDDGDGATAWAKRQQVDKLTGQAKAIRDVREPHSGTYPRIGEGVVDTFLARAGQVHDEWMGLVPRRTATASIPTYAENGPARMVDGDESTFYWSNRAPAANDEIRVDLGAPREIGAIAVLMGKDGSPDDFIQSGALEWSADGETWTELARATSAEVRATAPAGTKARYVRYRASAANASNWLVVRELSVQVTDGSELVLTASGGPAPAEGSALARAVDGDVGTAYVAGAGPGEGDALTVTASAAAVVDRVTVLQRAGAVAAGRVDVHTAAGWREIGVVRSAYTALRVSGTVDAVRVRWTAGATAPQVAEVILRKATG</sequence>
<dbReference type="SUPFAM" id="SSF140657">
    <property type="entry name" value="Hyaluronidase post-catalytic domain-like"/>
    <property type="match status" value="1"/>
</dbReference>
<evidence type="ECO:0000313" key="8">
    <source>
        <dbReference type="EMBL" id="MBB5835003.1"/>
    </source>
</evidence>
<dbReference type="InterPro" id="IPR049019">
    <property type="entry name" value="NagJ-like_helical"/>
</dbReference>